<organism evidence="1 2">
    <name type="scientific">Pontibacter locisalis</name>
    <dbReference type="NCBI Taxonomy" id="1719035"/>
    <lineage>
        <taxon>Bacteria</taxon>
        <taxon>Pseudomonadati</taxon>
        <taxon>Bacteroidota</taxon>
        <taxon>Cytophagia</taxon>
        <taxon>Cytophagales</taxon>
        <taxon>Hymenobacteraceae</taxon>
        <taxon>Pontibacter</taxon>
    </lineage>
</organism>
<name>A0ABW5IRX4_9BACT</name>
<dbReference type="RefSeq" id="WP_377511007.1">
    <property type="nucleotide sequence ID" value="NZ_JBHULU010000021.1"/>
</dbReference>
<keyword evidence="2" id="KW-1185">Reference proteome</keyword>
<evidence type="ECO:0000313" key="2">
    <source>
        <dbReference type="Proteomes" id="UP001597544"/>
    </source>
</evidence>
<protein>
    <submittedName>
        <fullName evidence="1">Uncharacterized protein</fullName>
    </submittedName>
</protein>
<gene>
    <name evidence="1" type="ORF">ACFSRY_17730</name>
</gene>
<dbReference type="Proteomes" id="UP001597544">
    <property type="component" value="Unassembled WGS sequence"/>
</dbReference>
<evidence type="ECO:0000313" key="1">
    <source>
        <dbReference type="EMBL" id="MFD2515718.1"/>
    </source>
</evidence>
<proteinExistence type="predicted"/>
<sequence length="262" mass="30599">MLFLMMYEMYLTLKVILIKMKFLRINDVRLLITLCFCGFSYFAIAQTPVGSLNQNHLFGNDGFIKTVDLTNSEIKGSPYFFDKWLDASVETSNNQIFADLKLKYNVHLNEILLLKPSGDSVALIPTTIRKFVVTDIKNQEVEFKRFDDLKTNDASFRDNFFVVLHEGETSLLQEVKVKILRANLMSNSGYGVQKRSDEFKREEKYFFVDKNLKPVEVKLNKKNLLMVLNDKENEIKNFISKEKIDTSSEKDWIKTLMFYETL</sequence>
<comment type="caution">
    <text evidence="1">The sequence shown here is derived from an EMBL/GenBank/DDBJ whole genome shotgun (WGS) entry which is preliminary data.</text>
</comment>
<reference evidence="2" key="1">
    <citation type="journal article" date="2019" name="Int. J. Syst. Evol. Microbiol.">
        <title>The Global Catalogue of Microorganisms (GCM) 10K type strain sequencing project: providing services to taxonomists for standard genome sequencing and annotation.</title>
        <authorList>
            <consortium name="The Broad Institute Genomics Platform"/>
            <consortium name="The Broad Institute Genome Sequencing Center for Infectious Disease"/>
            <person name="Wu L."/>
            <person name="Ma J."/>
        </authorList>
    </citation>
    <scope>NUCLEOTIDE SEQUENCE [LARGE SCALE GENOMIC DNA]</scope>
    <source>
        <strain evidence="2">KCTC 42498</strain>
    </source>
</reference>
<dbReference type="EMBL" id="JBHULU010000021">
    <property type="protein sequence ID" value="MFD2515718.1"/>
    <property type="molecule type" value="Genomic_DNA"/>
</dbReference>
<accession>A0ABW5IRX4</accession>